<name>A0A1H1ZIT3_9PSED</name>
<dbReference type="STRING" id="1392877.SAMN05216221_4279"/>
<evidence type="ECO:0000313" key="2">
    <source>
        <dbReference type="EMBL" id="SDT33539.1"/>
    </source>
</evidence>
<evidence type="ECO:0000259" key="1">
    <source>
        <dbReference type="Pfam" id="PF04536"/>
    </source>
</evidence>
<reference evidence="3" key="1">
    <citation type="submission" date="2016-10" db="EMBL/GenBank/DDBJ databases">
        <authorList>
            <person name="Varghese N."/>
            <person name="Submissions S."/>
        </authorList>
    </citation>
    <scope>NUCLEOTIDE SEQUENCE [LARGE SCALE GENOMIC DNA]</scope>
    <source>
        <strain evidence="3">KCTC 32247</strain>
    </source>
</reference>
<dbReference type="AlphaFoldDB" id="A0A1H1ZIT3"/>
<accession>A0A1H1ZIT3</accession>
<keyword evidence="3" id="KW-1185">Reference proteome</keyword>
<dbReference type="EMBL" id="LT629751">
    <property type="protein sequence ID" value="SDT33539.1"/>
    <property type="molecule type" value="Genomic_DNA"/>
</dbReference>
<protein>
    <submittedName>
        <fullName evidence="2">TLP18.3, Psb32 and MOLO-1 founding protein of phosphatase</fullName>
    </submittedName>
</protein>
<dbReference type="InterPro" id="IPR007621">
    <property type="entry name" value="TPM_dom"/>
</dbReference>
<feature type="domain" description="TPM" evidence="1">
    <location>
        <begin position="24"/>
        <end position="144"/>
    </location>
</feature>
<dbReference type="Pfam" id="PF04536">
    <property type="entry name" value="TPM_phosphatase"/>
    <property type="match status" value="1"/>
</dbReference>
<sequence length="168" mass="18837">MVKNNYRRVVRHLTMSPRQLKRAFPPKTLNAIQAEIAASECTHAGQIRFAVEGALQAVELWRGQSPRERALEVFSLLRAWDTEHNNGVLIYLLLADRDVEIVADRGIHAQVGASAWEEICLAMEQAFRQGRFEEGALEGIRAVTRLMAQHFPATAGGRNELPDQPVLL</sequence>
<dbReference type="OrthoDB" id="5683663at2"/>
<dbReference type="PANTHER" id="PTHR30373">
    <property type="entry name" value="UPF0603 PROTEIN YGCG"/>
    <property type="match status" value="1"/>
</dbReference>
<gene>
    <name evidence="2" type="ORF">SAMN05216221_4279</name>
</gene>
<proteinExistence type="predicted"/>
<organism evidence="2 3">
    <name type="scientific">Pseudomonas oryzae</name>
    <dbReference type="NCBI Taxonomy" id="1392877"/>
    <lineage>
        <taxon>Bacteria</taxon>
        <taxon>Pseudomonadati</taxon>
        <taxon>Pseudomonadota</taxon>
        <taxon>Gammaproteobacteria</taxon>
        <taxon>Pseudomonadales</taxon>
        <taxon>Pseudomonadaceae</taxon>
        <taxon>Pseudomonas</taxon>
    </lineage>
</organism>
<evidence type="ECO:0000313" key="3">
    <source>
        <dbReference type="Proteomes" id="UP000243359"/>
    </source>
</evidence>
<dbReference type="PANTHER" id="PTHR30373:SF8">
    <property type="entry name" value="BLL7265 PROTEIN"/>
    <property type="match status" value="1"/>
</dbReference>
<dbReference type="Proteomes" id="UP000243359">
    <property type="component" value="Chromosome I"/>
</dbReference>
<dbReference type="Gene3D" id="3.10.310.50">
    <property type="match status" value="1"/>
</dbReference>
<dbReference type="RefSeq" id="WP_090352019.1">
    <property type="nucleotide sequence ID" value="NZ_LT629751.1"/>
</dbReference>